<evidence type="ECO:0000256" key="4">
    <source>
        <dbReference type="ARBA" id="ARBA00023163"/>
    </source>
</evidence>
<dbReference type="Proteomes" id="UP000314011">
    <property type="component" value="Unassembled WGS sequence"/>
</dbReference>
<dbReference type="InterPro" id="IPR050109">
    <property type="entry name" value="HTH-type_TetR-like_transc_reg"/>
</dbReference>
<dbReference type="InterPro" id="IPR039538">
    <property type="entry name" value="BetI_C"/>
</dbReference>
<gene>
    <name evidence="7" type="ORF">FHY64_00160</name>
</gene>
<dbReference type="Gene3D" id="1.10.357.10">
    <property type="entry name" value="Tetracycline Repressor, domain 2"/>
    <property type="match status" value="1"/>
</dbReference>
<dbReference type="EMBL" id="VFFF01000001">
    <property type="protein sequence ID" value="TNY31753.1"/>
    <property type="molecule type" value="Genomic_DNA"/>
</dbReference>
<accession>A0A5C5GAJ2</accession>
<dbReference type="InterPro" id="IPR001647">
    <property type="entry name" value="HTH_TetR"/>
</dbReference>
<keyword evidence="3 5" id="KW-0238">DNA-binding</keyword>
<keyword evidence="8" id="KW-1185">Reference proteome</keyword>
<dbReference type="PANTHER" id="PTHR30055">
    <property type="entry name" value="HTH-TYPE TRANSCRIPTIONAL REGULATOR RUTR"/>
    <property type="match status" value="1"/>
</dbReference>
<protein>
    <submittedName>
        <fullName evidence="7">TetR/AcrR family transcriptional regulator</fullName>
    </submittedName>
</protein>
<evidence type="ECO:0000256" key="5">
    <source>
        <dbReference type="PROSITE-ProRule" id="PRU00335"/>
    </source>
</evidence>
<evidence type="ECO:0000313" key="8">
    <source>
        <dbReference type="Proteomes" id="UP000314011"/>
    </source>
</evidence>
<evidence type="ECO:0000256" key="2">
    <source>
        <dbReference type="ARBA" id="ARBA00023015"/>
    </source>
</evidence>
<evidence type="ECO:0000259" key="6">
    <source>
        <dbReference type="PROSITE" id="PS50977"/>
    </source>
</evidence>
<evidence type="ECO:0000313" key="7">
    <source>
        <dbReference type="EMBL" id="TNY31753.1"/>
    </source>
</evidence>
<dbReference type="AlphaFoldDB" id="A0A5C5GAJ2"/>
<keyword evidence="2" id="KW-0805">Transcription regulation</keyword>
<keyword evidence="1" id="KW-0678">Repressor</keyword>
<reference evidence="7 8" key="1">
    <citation type="submission" date="2019-06" db="EMBL/GenBank/DDBJ databases">
        <title>Genome of new Rhodobacteraceae sp. SM1903.</title>
        <authorList>
            <person name="Ren X."/>
        </authorList>
    </citation>
    <scope>NUCLEOTIDE SEQUENCE [LARGE SCALE GENOMIC DNA]</scope>
    <source>
        <strain evidence="7 8">SM1903</strain>
    </source>
</reference>
<feature type="domain" description="HTH tetR-type" evidence="6">
    <location>
        <begin position="15"/>
        <end position="75"/>
    </location>
</feature>
<dbReference type="SUPFAM" id="SSF46689">
    <property type="entry name" value="Homeodomain-like"/>
    <property type="match status" value="1"/>
</dbReference>
<name>A0A5C5GAJ2_9RHOB</name>
<sequence>MEETKRARGPYKTGQKRRAKILQEAVEVFGTYGYSAGSLQEIAQRAGITPGAIMRHFENKAELLVEVLRHWDDAQRIDEKRHVGLAYFRSLRDVTANNVAHRGFMNLYLTLSIEASREDHPAHPFVAERYGRTMEVFTRHLREAIEGGEVAEMDDATVEYESHLLIAVLDGFALQWMIDDRVDLLAMITTYVDAMIARWKAGETYRQG</sequence>
<dbReference type="GO" id="GO:0000976">
    <property type="term" value="F:transcription cis-regulatory region binding"/>
    <property type="evidence" value="ECO:0007669"/>
    <property type="project" value="TreeGrafter"/>
</dbReference>
<dbReference type="Pfam" id="PF00440">
    <property type="entry name" value="TetR_N"/>
    <property type="match status" value="1"/>
</dbReference>
<dbReference type="InterPro" id="IPR009057">
    <property type="entry name" value="Homeodomain-like_sf"/>
</dbReference>
<dbReference type="Pfam" id="PF13977">
    <property type="entry name" value="TetR_C_6"/>
    <property type="match status" value="1"/>
</dbReference>
<dbReference type="RefSeq" id="WP_140192433.1">
    <property type="nucleotide sequence ID" value="NZ_CP065915.1"/>
</dbReference>
<feature type="DNA-binding region" description="H-T-H motif" evidence="5">
    <location>
        <begin position="38"/>
        <end position="57"/>
    </location>
</feature>
<dbReference type="SUPFAM" id="SSF48498">
    <property type="entry name" value="Tetracyclin repressor-like, C-terminal domain"/>
    <property type="match status" value="1"/>
</dbReference>
<dbReference type="GO" id="GO:0003700">
    <property type="term" value="F:DNA-binding transcription factor activity"/>
    <property type="evidence" value="ECO:0007669"/>
    <property type="project" value="TreeGrafter"/>
</dbReference>
<dbReference type="OrthoDB" id="8478851at2"/>
<dbReference type="PROSITE" id="PS50977">
    <property type="entry name" value="HTH_TETR_2"/>
    <property type="match status" value="1"/>
</dbReference>
<dbReference type="InterPro" id="IPR036271">
    <property type="entry name" value="Tet_transcr_reg_TetR-rel_C_sf"/>
</dbReference>
<evidence type="ECO:0000256" key="3">
    <source>
        <dbReference type="ARBA" id="ARBA00023125"/>
    </source>
</evidence>
<proteinExistence type="predicted"/>
<keyword evidence="4" id="KW-0804">Transcription</keyword>
<evidence type="ECO:0000256" key="1">
    <source>
        <dbReference type="ARBA" id="ARBA00022491"/>
    </source>
</evidence>
<dbReference type="PANTHER" id="PTHR30055:SF226">
    <property type="entry name" value="HTH-TYPE TRANSCRIPTIONAL REGULATOR PKSA"/>
    <property type="match status" value="1"/>
</dbReference>
<comment type="caution">
    <text evidence="7">The sequence shown here is derived from an EMBL/GenBank/DDBJ whole genome shotgun (WGS) entry which is preliminary data.</text>
</comment>
<dbReference type="PRINTS" id="PR00455">
    <property type="entry name" value="HTHTETR"/>
</dbReference>
<organism evidence="7 8">
    <name type="scientific">Pelagovum pacificum</name>
    <dbReference type="NCBI Taxonomy" id="2588711"/>
    <lineage>
        <taxon>Bacteria</taxon>
        <taxon>Pseudomonadati</taxon>
        <taxon>Pseudomonadota</taxon>
        <taxon>Alphaproteobacteria</taxon>
        <taxon>Rhodobacterales</taxon>
        <taxon>Paracoccaceae</taxon>
        <taxon>Pelagovum</taxon>
    </lineage>
</organism>